<keyword evidence="7" id="KW-0168">Coated pit</keyword>
<evidence type="ECO:0000259" key="10">
    <source>
        <dbReference type="PROSITE" id="PS50942"/>
    </source>
</evidence>
<keyword evidence="8" id="KW-0968">Cytoplasmic vesicle</keyword>
<proteinExistence type="predicted"/>
<keyword evidence="12" id="KW-1185">Reference proteome</keyword>
<dbReference type="EMBL" id="CM035411">
    <property type="protein sequence ID" value="KAH7435397.1"/>
    <property type="molecule type" value="Genomic_DNA"/>
</dbReference>
<dbReference type="GO" id="GO:0005545">
    <property type="term" value="F:1-phosphatidylinositol binding"/>
    <property type="evidence" value="ECO:0007669"/>
    <property type="project" value="InterPro"/>
</dbReference>
<keyword evidence="6" id="KW-0472">Membrane</keyword>
<evidence type="ECO:0000256" key="8">
    <source>
        <dbReference type="ARBA" id="ARBA00023329"/>
    </source>
</evidence>
<dbReference type="GO" id="GO:0030136">
    <property type="term" value="C:clathrin-coated vesicle"/>
    <property type="evidence" value="ECO:0007669"/>
    <property type="project" value="UniProtKB-SubCell"/>
</dbReference>
<evidence type="ECO:0000256" key="9">
    <source>
        <dbReference type="SAM" id="MobiDB-lite"/>
    </source>
</evidence>
<name>A0A8T2UH21_CERRI</name>
<accession>A0A8T2UH21</accession>
<dbReference type="EMBL" id="CM035411">
    <property type="protein sequence ID" value="KAH7435399.1"/>
    <property type="molecule type" value="Genomic_DNA"/>
</dbReference>
<dbReference type="InterPro" id="IPR045192">
    <property type="entry name" value="AP180-like"/>
</dbReference>
<evidence type="ECO:0000256" key="5">
    <source>
        <dbReference type="ARBA" id="ARBA00023034"/>
    </source>
</evidence>
<feature type="region of interest" description="Disordered" evidence="9">
    <location>
        <begin position="214"/>
        <end position="236"/>
    </location>
</feature>
<gene>
    <name evidence="11" type="ORF">KP509_06G063000</name>
</gene>
<dbReference type="Gene3D" id="1.20.58.150">
    <property type="entry name" value="ANTH domain"/>
    <property type="match status" value="1"/>
</dbReference>
<dbReference type="PANTHER" id="PTHR22951:SF13">
    <property type="entry name" value="ASSEMBLY PROTEIN, PUTATIVE, EXPRESSED-RELATED"/>
    <property type="match status" value="1"/>
</dbReference>
<evidence type="ECO:0000256" key="2">
    <source>
        <dbReference type="ARBA" id="ARBA00004555"/>
    </source>
</evidence>
<feature type="domain" description="ENTH" evidence="10">
    <location>
        <begin position="26"/>
        <end position="162"/>
    </location>
</feature>
<dbReference type="Gene3D" id="1.25.40.90">
    <property type="match status" value="1"/>
</dbReference>
<evidence type="ECO:0000256" key="4">
    <source>
        <dbReference type="ARBA" id="ARBA00022583"/>
    </source>
</evidence>
<protein>
    <recommendedName>
        <fullName evidence="10">ENTH domain-containing protein</fullName>
    </recommendedName>
</protein>
<dbReference type="CDD" id="cd16987">
    <property type="entry name" value="ANTH_N_AP180_plant"/>
    <property type="match status" value="1"/>
</dbReference>
<dbReference type="GO" id="GO:0048268">
    <property type="term" value="P:clathrin coat assembly"/>
    <property type="evidence" value="ECO:0007669"/>
    <property type="project" value="InterPro"/>
</dbReference>
<comment type="caution">
    <text evidence="11">The sequence shown here is derived from an EMBL/GenBank/DDBJ whole genome shotgun (WGS) entry which is preliminary data.</text>
</comment>
<dbReference type="InterPro" id="IPR014712">
    <property type="entry name" value="ANTH_dom_sf"/>
</dbReference>
<dbReference type="Pfam" id="PF07651">
    <property type="entry name" value="ANTH"/>
    <property type="match status" value="2"/>
</dbReference>
<evidence type="ECO:0000256" key="7">
    <source>
        <dbReference type="ARBA" id="ARBA00023176"/>
    </source>
</evidence>
<dbReference type="FunFam" id="1.25.40.90:FF:000019">
    <property type="entry name" value="Clathrin coat assembly protein"/>
    <property type="match status" value="1"/>
</dbReference>
<dbReference type="GO" id="GO:0006900">
    <property type="term" value="P:vesicle budding from membrane"/>
    <property type="evidence" value="ECO:0007669"/>
    <property type="project" value="TreeGrafter"/>
</dbReference>
<keyword evidence="5" id="KW-0333">Golgi apparatus</keyword>
<dbReference type="SUPFAM" id="SSF89009">
    <property type="entry name" value="GAT-like domain"/>
    <property type="match status" value="1"/>
</dbReference>
<sequence>MAPLQRKLRRALGTFKDQTSIGIAKVASNGAPDLEVALVKATSHEESPIEERYVQDILHFTSFSRGYVSACVAGIAKRLSKTHNWVVAIKALMLTHRLLRDGDSAFEHELLYYNRHGMRVLNLSNFRDDSYSHAWDYSAFVRTYALFLDEKLEFNLEIGKIQSEDEDRGKTSRRDDYDKEREDEYRHDMPRSDGSGDYARRYDEYRDSWRDNGHVNGYDTRQEKGFGQSWRDGKDHHKKPWSVKELRARDLLIVIPLMQRLVERVLACRPTGAARMNRLVQIALYPVVRESFQLYTDICDGQAIILDGFFEMDHIDCVKAFEIYSKGTKQIDELSAFYEACKDLGVCRTSEYPVVQKISEELLETMEDYLRNHTGASRRKKSPEPRPKSPEPVVEDLNGIKALPAPPVEEKPDTPREPEFIPNEQSQGDLLAFDNEPVSVEEHGDRLALALFSDTVGTGGSNPQLQSSNAMFTGERPLEGWELALVESASEISKPLNNTLAGGFNNLLLDSMYDQQVVNQKVAASVPAGSASSVAIPGRPASSFLALPGPAGAQMDEDPFAASLTVPPPSYVQMADMQQKQSFLVQEQQMWYQYQRDGMQGYYGLTKFQNPVYHPALHSYQALPYYGSSYY</sequence>
<comment type="subcellular location">
    <subcellularLocation>
        <location evidence="1">Cytoplasmic vesicle</location>
        <location evidence="1">Clathrin-coated vesicle</location>
    </subcellularLocation>
    <subcellularLocation>
        <location evidence="2">Golgi apparatus</location>
    </subcellularLocation>
    <subcellularLocation>
        <location evidence="3">Membrane</location>
        <location evidence="3">Clathrin-coated pit</location>
    </subcellularLocation>
</comment>
<keyword evidence="4" id="KW-0254">Endocytosis</keyword>
<dbReference type="OrthoDB" id="44015at2759"/>
<evidence type="ECO:0000313" key="12">
    <source>
        <dbReference type="Proteomes" id="UP000825935"/>
    </source>
</evidence>
<dbReference type="SMART" id="SM00273">
    <property type="entry name" value="ENTH"/>
    <property type="match status" value="1"/>
</dbReference>
<dbReference type="GO" id="GO:0000149">
    <property type="term" value="F:SNARE binding"/>
    <property type="evidence" value="ECO:0007669"/>
    <property type="project" value="TreeGrafter"/>
</dbReference>
<dbReference type="InterPro" id="IPR013809">
    <property type="entry name" value="ENTH"/>
</dbReference>
<organism evidence="11 12">
    <name type="scientific">Ceratopteris richardii</name>
    <name type="common">Triangle waterfern</name>
    <dbReference type="NCBI Taxonomy" id="49495"/>
    <lineage>
        <taxon>Eukaryota</taxon>
        <taxon>Viridiplantae</taxon>
        <taxon>Streptophyta</taxon>
        <taxon>Embryophyta</taxon>
        <taxon>Tracheophyta</taxon>
        <taxon>Polypodiopsida</taxon>
        <taxon>Polypodiidae</taxon>
        <taxon>Polypodiales</taxon>
        <taxon>Pteridineae</taxon>
        <taxon>Pteridaceae</taxon>
        <taxon>Parkerioideae</taxon>
        <taxon>Ceratopteris</taxon>
    </lineage>
</organism>
<dbReference type="GO" id="GO:0072583">
    <property type="term" value="P:clathrin-dependent endocytosis"/>
    <property type="evidence" value="ECO:0007669"/>
    <property type="project" value="InterPro"/>
</dbReference>
<feature type="region of interest" description="Disordered" evidence="9">
    <location>
        <begin position="165"/>
        <end position="198"/>
    </location>
</feature>
<dbReference type="PANTHER" id="PTHR22951">
    <property type="entry name" value="CLATHRIN ASSEMBLY PROTEIN"/>
    <property type="match status" value="1"/>
</dbReference>
<feature type="region of interest" description="Disordered" evidence="9">
    <location>
        <begin position="372"/>
        <end position="428"/>
    </location>
</feature>
<dbReference type="OMA" id="IFHEEIM"/>
<dbReference type="InterPro" id="IPR008942">
    <property type="entry name" value="ENTH_VHS"/>
</dbReference>
<dbReference type="InterPro" id="IPR048050">
    <property type="entry name" value="ANTH_N_plant"/>
</dbReference>
<evidence type="ECO:0000256" key="6">
    <source>
        <dbReference type="ARBA" id="ARBA00023136"/>
    </source>
</evidence>
<dbReference type="GO" id="GO:0005794">
    <property type="term" value="C:Golgi apparatus"/>
    <property type="evidence" value="ECO:0007669"/>
    <property type="project" value="UniProtKB-SubCell"/>
</dbReference>
<dbReference type="GO" id="GO:0005546">
    <property type="term" value="F:phosphatidylinositol-4,5-bisphosphate binding"/>
    <property type="evidence" value="ECO:0007669"/>
    <property type="project" value="TreeGrafter"/>
</dbReference>
<evidence type="ECO:0000256" key="3">
    <source>
        <dbReference type="ARBA" id="ARBA00004600"/>
    </source>
</evidence>
<evidence type="ECO:0000313" key="11">
    <source>
        <dbReference type="EMBL" id="KAH7435397.1"/>
    </source>
</evidence>
<dbReference type="SUPFAM" id="SSF48464">
    <property type="entry name" value="ENTH/VHS domain"/>
    <property type="match status" value="1"/>
</dbReference>
<dbReference type="PROSITE" id="PS50942">
    <property type="entry name" value="ENTH"/>
    <property type="match status" value="1"/>
</dbReference>
<feature type="compositionally biased region" description="Basic and acidic residues" evidence="9">
    <location>
        <begin position="408"/>
        <end position="419"/>
    </location>
</feature>
<feature type="compositionally biased region" description="Basic and acidic residues" evidence="9">
    <location>
        <begin position="167"/>
        <end position="191"/>
    </location>
</feature>
<dbReference type="AlphaFoldDB" id="A0A8T2UH21"/>
<evidence type="ECO:0000256" key="1">
    <source>
        <dbReference type="ARBA" id="ARBA00004132"/>
    </source>
</evidence>
<reference evidence="11" key="1">
    <citation type="submission" date="2021-08" db="EMBL/GenBank/DDBJ databases">
        <title>WGS assembly of Ceratopteris richardii.</title>
        <authorList>
            <person name="Marchant D.B."/>
            <person name="Chen G."/>
            <person name="Jenkins J."/>
            <person name="Shu S."/>
            <person name="Leebens-Mack J."/>
            <person name="Grimwood J."/>
            <person name="Schmutz J."/>
            <person name="Soltis P."/>
            <person name="Soltis D."/>
            <person name="Chen Z.-H."/>
        </authorList>
    </citation>
    <scope>NUCLEOTIDE SEQUENCE</scope>
    <source>
        <strain evidence="11">Whitten #5841</strain>
        <tissue evidence="11">Leaf</tissue>
    </source>
</reference>
<dbReference type="GO" id="GO:0032050">
    <property type="term" value="F:clathrin heavy chain binding"/>
    <property type="evidence" value="ECO:0007669"/>
    <property type="project" value="TreeGrafter"/>
</dbReference>
<dbReference type="GO" id="GO:0005905">
    <property type="term" value="C:clathrin-coated pit"/>
    <property type="evidence" value="ECO:0007669"/>
    <property type="project" value="UniProtKB-SubCell"/>
</dbReference>
<dbReference type="Proteomes" id="UP000825935">
    <property type="component" value="Chromosome 6"/>
</dbReference>
<dbReference type="InterPro" id="IPR011417">
    <property type="entry name" value="ANTH_dom"/>
</dbReference>
<dbReference type="FunFam" id="1.20.58.150:FF:000005">
    <property type="entry name" value="putative clathrin assembly protein At2g25430"/>
    <property type="match status" value="1"/>
</dbReference>